<keyword evidence="2" id="KW-1185">Reference proteome</keyword>
<reference evidence="1 2" key="1">
    <citation type="submission" date="2024-05" db="EMBL/GenBank/DDBJ databases">
        <title>A draft genome resource for the thread blight pathogen Marasmius tenuissimus strain MS-2.</title>
        <authorList>
            <person name="Yulfo-Soto G.E."/>
            <person name="Baruah I.K."/>
            <person name="Amoako-Attah I."/>
            <person name="Bukari Y."/>
            <person name="Meinhardt L.W."/>
            <person name="Bailey B.A."/>
            <person name="Cohen S.P."/>
        </authorList>
    </citation>
    <scope>NUCLEOTIDE SEQUENCE [LARGE SCALE GENOMIC DNA]</scope>
    <source>
        <strain evidence="1 2">MS-2</strain>
    </source>
</reference>
<sequence length="289" mass="34027">DLLESTSDNSQLWTSRFVKFQKYSRFFLTQETKYDEEYSIPEYSYSQLYMKAAIPQGGSLSSFPLFMRHVALWEQALIGKIRIVDGARLYMKEEDGETYYDTDPPYQWNPDFSIPKFRDHIDDYNSRLTTSMQETAEYLLDQSRYSSWDSFKVRRLTYSACGSGILSEENDLELPLILPRGVVTFSNSLLLETLQKHGVEDSEPPLQVLWEDDKRMTKGLCLVIWKINNVLNWQGLDRKADEVQEILWVFYKRLANRIVGDWNLLHYQRRRTRASGDVQDFVEWLSGEV</sequence>
<evidence type="ECO:0000313" key="1">
    <source>
        <dbReference type="EMBL" id="KAL0058457.1"/>
    </source>
</evidence>
<protein>
    <submittedName>
        <fullName evidence="1">Uncharacterized protein</fullName>
    </submittedName>
</protein>
<proteinExistence type="predicted"/>
<evidence type="ECO:0000313" key="2">
    <source>
        <dbReference type="Proteomes" id="UP001437256"/>
    </source>
</evidence>
<dbReference type="EMBL" id="JBBXMP010000312">
    <property type="protein sequence ID" value="KAL0058457.1"/>
    <property type="molecule type" value="Genomic_DNA"/>
</dbReference>
<feature type="non-terminal residue" evidence="1">
    <location>
        <position position="1"/>
    </location>
</feature>
<accession>A0ABR2Z9V8</accession>
<organism evidence="1 2">
    <name type="scientific">Marasmius tenuissimus</name>
    <dbReference type="NCBI Taxonomy" id="585030"/>
    <lineage>
        <taxon>Eukaryota</taxon>
        <taxon>Fungi</taxon>
        <taxon>Dikarya</taxon>
        <taxon>Basidiomycota</taxon>
        <taxon>Agaricomycotina</taxon>
        <taxon>Agaricomycetes</taxon>
        <taxon>Agaricomycetidae</taxon>
        <taxon>Agaricales</taxon>
        <taxon>Marasmiineae</taxon>
        <taxon>Marasmiaceae</taxon>
        <taxon>Marasmius</taxon>
    </lineage>
</organism>
<name>A0ABR2Z9V8_9AGAR</name>
<gene>
    <name evidence="1" type="ORF">AAF712_014873</name>
</gene>
<comment type="caution">
    <text evidence="1">The sequence shown here is derived from an EMBL/GenBank/DDBJ whole genome shotgun (WGS) entry which is preliminary data.</text>
</comment>
<dbReference type="Proteomes" id="UP001437256">
    <property type="component" value="Unassembled WGS sequence"/>
</dbReference>